<gene>
    <name evidence="1" type="ORF">HLH48_05955</name>
</gene>
<dbReference type="EMBL" id="JABEQJ010000005">
    <property type="protein sequence ID" value="MBB2159721.1"/>
    <property type="molecule type" value="Genomic_DNA"/>
</dbReference>
<name>A0A7W4IBA8_9PROT</name>
<reference evidence="1 2" key="1">
    <citation type="submission" date="2020-04" db="EMBL/GenBank/DDBJ databases">
        <title>Description of novel Gluconacetobacter.</title>
        <authorList>
            <person name="Sombolestani A."/>
        </authorList>
    </citation>
    <scope>NUCLEOTIDE SEQUENCE [LARGE SCALE GENOMIC DNA]</scope>
    <source>
        <strain evidence="1 2">LMG 19747</strain>
    </source>
</reference>
<dbReference type="AlphaFoldDB" id="A0A7W4IBA8"/>
<accession>A0A7W4IBA8</accession>
<dbReference type="Proteomes" id="UP000589085">
    <property type="component" value="Unassembled WGS sequence"/>
</dbReference>
<comment type="caution">
    <text evidence="1">The sequence shown here is derived from an EMBL/GenBank/DDBJ whole genome shotgun (WGS) entry which is preliminary data.</text>
</comment>
<dbReference type="InterPro" id="IPR004195">
    <property type="entry name" value="Head_decoration_D"/>
</dbReference>
<organism evidence="1 2">
    <name type="scientific">Gluconacetobacter sacchari</name>
    <dbReference type="NCBI Taxonomy" id="92759"/>
    <lineage>
        <taxon>Bacteria</taxon>
        <taxon>Pseudomonadati</taxon>
        <taxon>Pseudomonadota</taxon>
        <taxon>Alphaproteobacteria</taxon>
        <taxon>Acetobacterales</taxon>
        <taxon>Acetobacteraceae</taxon>
        <taxon>Gluconacetobacter</taxon>
    </lineage>
</organism>
<dbReference type="RefSeq" id="WP_182996571.1">
    <property type="nucleotide sequence ID" value="NZ_JABEQJ010000005.1"/>
</dbReference>
<protein>
    <recommendedName>
        <fullName evidence="3">Head decoration protein</fullName>
    </recommendedName>
</protein>
<evidence type="ECO:0000313" key="1">
    <source>
        <dbReference type="EMBL" id="MBB2159721.1"/>
    </source>
</evidence>
<evidence type="ECO:0008006" key="3">
    <source>
        <dbReference type="Google" id="ProtNLM"/>
    </source>
</evidence>
<proteinExistence type="predicted"/>
<sequence>MGSLGGAGRHQAEILKEIGEMVSPVLNEHFYDGAFLVREANGFLSRDLGEIVNATESDVTFEGGLVVSAGGTARADVVTGVENTGNGTAGAVTVASGTVPGNYVVAFTAPTAFTVSDFSGNEIGAGTTGTAFSGGGLAFTIAAGTTAFVAGDGFTIVVVANDAQYVPYTGATAAVGILFNLTTVPSLSYRKVTIVKRMAEVNGAELQWDASVTGAANATTLQAQALASLAAAGIVAR</sequence>
<dbReference type="Pfam" id="PF02924">
    <property type="entry name" value="HDPD"/>
    <property type="match status" value="1"/>
</dbReference>
<evidence type="ECO:0000313" key="2">
    <source>
        <dbReference type="Proteomes" id="UP000589085"/>
    </source>
</evidence>